<protein>
    <submittedName>
        <fullName evidence="2">ALPHA (1,3)-FUCOSYLTRANSFERASE</fullName>
    </submittedName>
</protein>
<keyword evidence="2" id="KW-0808">Transferase</keyword>
<dbReference type="EMBL" id="CDMK01000001">
    <property type="protein sequence ID" value="CRI34468.1"/>
    <property type="molecule type" value="Genomic_DNA"/>
</dbReference>
<keyword evidence="3" id="KW-1185">Reference proteome</keyword>
<evidence type="ECO:0000313" key="2">
    <source>
        <dbReference type="EMBL" id="CRI34468.1"/>
    </source>
</evidence>
<dbReference type="Gene3D" id="3.40.50.11650">
    <property type="entry name" value="Glycosyl transferase family 10, N-terminal domain"/>
    <property type="match status" value="1"/>
</dbReference>
<dbReference type="GeneID" id="76197850"/>
<proteinExistence type="predicted"/>
<organism evidence="2 3">
    <name type="scientific">Helicobacter heilmannii</name>
    <dbReference type="NCBI Taxonomy" id="35817"/>
    <lineage>
        <taxon>Bacteria</taxon>
        <taxon>Pseudomonadati</taxon>
        <taxon>Campylobacterota</taxon>
        <taxon>Epsilonproteobacteria</taxon>
        <taxon>Campylobacterales</taxon>
        <taxon>Helicobacteraceae</taxon>
        <taxon>Helicobacter</taxon>
    </lineage>
</organism>
<feature type="domain" description="Alpha-(1,3)-fucosyltransferase FucT N-terminal" evidence="1">
    <location>
        <begin position="42"/>
        <end position="120"/>
    </location>
</feature>
<keyword evidence="2" id="KW-0328">Glycosyltransferase</keyword>
<dbReference type="RefSeq" id="WP_084815789.1">
    <property type="nucleotide sequence ID" value="NZ_CDMK01000001.1"/>
</dbReference>
<dbReference type="Proteomes" id="UP000046090">
    <property type="component" value="Unassembled WGS sequence"/>
</dbReference>
<sequence>MFAPLLDAFIESTHLPHPIQKKPLALGIKWYADHESFKWCLFYDILSHQYDLTLESENYTCFLSVHHRSLEDLAFILKIPTKRLVYMGENERIDFNVYDFGMGFDDLEFGERYLRLPLYYQALCSLAKQINAYSNSPFQSVLTADISSHIYLPHHPQDPFCTTYPQIDGLAREQSDPLKRGFASFVASNPNAPVRNAFYQELKHYHPVAGGGGYLTRSGI</sequence>
<dbReference type="InterPro" id="IPR041058">
    <property type="entry name" value="FucT_N"/>
</dbReference>
<evidence type="ECO:0000313" key="3">
    <source>
        <dbReference type="Proteomes" id="UP000046090"/>
    </source>
</evidence>
<accession>A0A0K2Y6I0</accession>
<reference evidence="3" key="1">
    <citation type="submission" date="2014-12" db="EMBL/GenBank/DDBJ databases">
        <authorList>
            <person name="Smet A."/>
        </authorList>
    </citation>
    <scope>NUCLEOTIDE SEQUENCE [LARGE SCALE GENOMIC DNA]</scope>
</reference>
<dbReference type="SUPFAM" id="SSF53756">
    <property type="entry name" value="UDP-Glycosyltransferase/glycogen phosphorylase"/>
    <property type="match status" value="1"/>
</dbReference>
<dbReference type="AlphaFoldDB" id="A0A0K2Y6I0"/>
<dbReference type="GO" id="GO:0016757">
    <property type="term" value="F:glycosyltransferase activity"/>
    <property type="evidence" value="ECO:0007669"/>
    <property type="project" value="UniProtKB-KW"/>
</dbReference>
<gene>
    <name evidence="2" type="ORF">HHE01_13140</name>
</gene>
<name>A0A0K2Y6I0_HELHE</name>
<evidence type="ECO:0000259" key="1">
    <source>
        <dbReference type="Pfam" id="PF18025"/>
    </source>
</evidence>
<dbReference type="Pfam" id="PF18025">
    <property type="entry name" value="FucT_N"/>
    <property type="match status" value="1"/>
</dbReference>
<dbReference type="InterPro" id="IPR042574">
    <property type="entry name" value="FucT_N_sf"/>
</dbReference>